<dbReference type="AlphaFoldDB" id="A0A835YXL2"/>
<evidence type="ECO:0000313" key="2">
    <source>
        <dbReference type="Proteomes" id="UP000664859"/>
    </source>
</evidence>
<evidence type="ECO:0000313" key="1">
    <source>
        <dbReference type="EMBL" id="KAG5182578.1"/>
    </source>
</evidence>
<organism evidence="1 2">
    <name type="scientific">Tribonema minus</name>
    <dbReference type="NCBI Taxonomy" id="303371"/>
    <lineage>
        <taxon>Eukaryota</taxon>
        <taxon>Sar</taxon>
        <taxon>Stramenopiles</taxon>
        <taxon>Ochrophyta</taxon>
        <taxon>PX clade</taxon>
        <taxon>Xanthophyceae</taxon>
        <taxon>Tribonematales</taxon>
        <taxon>Tribonemataceae</taxon>
        <taxon>Tribonema</taxon>
    </lineage>
</organism>
<dbReference type="EMBL" id="JAFCMP010000235">
    <property type="protein sequence ID" value="KAG5182578.1"/>
    <property type="molecule type" value="Genomic_DNA"/>
</dbReference>
<protein>
    <submittedName>
        <fullName evidence="1">Uncharacterized protein</fullName>
    </submittedName>
</protein>
<name>A0A835YXL2_9STRA</name>
<gene>
    <name evidence="1" type="ORF">JKP88DRAFT_277944</name>
</gene>
<reference evidence="1" key="1">
    <citation type="submission" date="2021-02" db="EMBL/GenBank/DDBJ databases">
        <title>First Annotated Genome of the Yellow-green Alga Tribonema minus.</title>
        <authorList>
            <person name="Mahan K.M."/>
        </authorList>
    </citation>
    <scope>NUCLEOTIDE SEQUENCE</scope>
    <source>
        <strain evidence="1">UTEX B ZZ1240</strain>
    </source>
</reference>
<proteinExistence type="predicted"/>
<dbReference type="Proteomes" id="UP000664859">
    <property type="component" value="Unassembled WGS sequence"/>
</dbReference>
<comment type="caution">
    <text evidence="1">The sequence shown here is derived from an EMBL/GenBank/DDBJ whole genome shotgun (WGS) entry which is preliminary data.</text>
</comment>
<sequence length="190" mass="20493">MGDMPPINFRALIPNNTPLNAAEVDDLVALLEQYAYCFGVEDHHVGNGLGSVGAIEEGGITSGTWRLRGEEAVMAPRSFPTELCHLILKAFTGAKAVQVEHGERYSIRSLAVPVASRSARVNCDEVAAGLLFAIRKEQKRLRMDTLLEDAAVEIVIKRLVLVTLANAGLARTDPLARRQLSLAAPIGRAP</sequence>
<accession>A0A835YXL2</accession>
<keyword evidence="2" id="KW-1185">Reference proteome</keyword>